<dbReference type="InterPro" id="IPR018247">
    <property type="entry name" value="EF_Hand_1_Ca_BS"/>
</dbReference>
<dbReference type="InterPro" id="IPR052039">
    <property type="entry name" value="Caspase-related_regulators"/>
</dbReference>
<feature type="transmembrane region" description="Helical" evidence="2">
    <location>
        <begin position="588"/>
        <end position="611"/>
    </location>
</feature>
<accession>A0AAU7T4T5</accession>
<sequence length="736" mass="77312">MDGTRVALVVANDRYDDPGLRQLVAPAHDAAALADVLADPAVGGFEVQVLRNASVQEIRFAVEDFFADRRPEDLLLLHFSCHGLKNAAGELFLAVADTRPTRLASTAVAADFVNRQMADSRAQRIALFLDCCYGGAFPRGMVVRAAGEAQVRDAFAGQAEVGGGRGRVVITASSAMEYAFEGGRLATEAAPTPSVFTGAVVDGLTSGEADRDGDGWVGLTELVGYVTDRVHRVTPNQNPQMWTFGSQGELLIARSRVRRITPTPLAPELTQAMESPLPAARFGVVDYLRERLFGDDLGQAYAAWQALHRMRDDDSRRVSEAATDAIAASGLVVTPAEVELVDGAAELLLEGPPLALTAAASASASWLKVEQDGAIIRLRAGERGEEEASLIISGPMGERTVPVRATLPAADTLAPPREPPHAARPPEPQHTEPAPQQAAPARQAESPGKRPEPPSTELTGSGTVELPTAHPAEAASRIPWWAVVVLIVGAVTLIYLNWPGEAESRKLWSDTDSTGWYVYRSSGDPTVLACFGAVLASLVARWSGPVGLGILAGCLASVLEDALLILVGGIASDESTKLFGVWTDETTAWLLTGAVATVMAAVLLPVLLPVLRLGRFSLWPVPRLPLTMAIVGGVLLLASALIQNSSGVSFFTVTRMAALEPFVTVALACCALAAAQGLARTWLVAATATYAVISIVAAIPAASEGETLAVFVAALLGNGLVIAGVVTHVLRPQSHP</sequence>
<keyword evidence="2" id="KW-0812">Transmembrane</keyword>
<dbReference type="AlphaFoldDB" id="A0AAU7T4T5"/>
<reference evidence="4" key="1">
    <citation type="submission" date="2024-06" db="EMBL/GenBank/DDBJ databases">
        <title>Kribbella sp. strain HUAS MG21 genome sequences.</title>
        <authorList>
            <person name="Mo P."/>
        </authorList>
    </citation>
    <scope>NUCLEOTIDE SEQUENCE</scope>
    <source>
        <strain evidence="4">HUAS MG21</strain>
    </source>
</reference>
<feature type="transmembrane region" description="Helical" evidence="2">
    <location>
        <begin position="623"/>
        <end position="642"/>
    </location>
</feature>
<dbReference type="InterPro" id="IPR011600">
    <property type="entry name" value="Pept_C14_caspase"/>
</dbReference>
<dbReference type="Gene3D" id="3.40.50.1460">
    <property type="match status" value="1"/>
</dbReference>
<feature type="domain" description="Peptidase C14 caspase" evidence="3">
    <location>
        <begin position="4"/>
        <end position="241"/>
    </location>
</feature>
<gene>
    <name evidence="4" type="ORF">ABN611_25055</name>
</gene>
<feature type="transmembrane region" description="Helical" evidence="2">
    <location>
        <begin position="708"/>
        <end position="730"/>
    </location>
</feature>
<dbReference type="GO" id="GO:0006508">
    <property type="term" value="P:proteolysis"/>
    <property type="evidence" value="ECO:0007669"/>
    <property type="project" value="InterPro"/>
</dbReference>
<evidence type="ECO:0000259" key="3">
    <source>
        <dbReference type="Pfam" id="PF00656"/>
    </source>
</evidence>
<dbReference type="PANTHER" id="PTHR22576:SF37">
    <property type="entry name" value="MUCOSA-ASSOCIATED LYMPHOID TISSUE LYMPHOMA TRANSLOCATION PROTEIN 1"/>
    <property type="match status" value="1"/>
</dbReference>
<dbReference type="SUPFAM" id="SSF52129">
    <property type="entry name" value="Caspase-like"/>
    <property type="match status" value="1"/>
</dbReference>
<dbReference type="PROSITE" id="PS00018">
    <property type="entry name" value="EF_HAND_1"/>
    <property type="match status" value="1"/>
</dbReference>
<dbReference type="EMBL" id="CP158165">
    <property type="protein sequence ID" value="XBV21825.1"/>
    <property type="molecule type" value="Genomic_DNA"/>
</dbReference>
<evidence type="ECO:0000256" key="1">
    <source>
        <dbReference type="SAM" id="MobiDB-lite"/>
    </source>
</evidence>
<dbReference type="Pfam" id="PF00656">
    <property type="entry name" value="Peptidase_C14"/>
    <property type="match status" value="1"/>
</dbReference>
<dbReference type="NCBIfam" id="NF047832">
    <property type="entry name" value="caspase_w_EACC1"/>
    <property type="match status" value="1"/>
</dbReference>
<dbReference type="InterPro" id="IPR029030">
    <property type="entry name" value="Caspase-like_dom_sf"/>
</dbReference>
<dbReference type="GO" id="GO:0004197">
    <property type="term" value="F:cysteine-type endopeptidase activity"/>
    <property type="evidence" value="ECO:0007669"/>
    <property type="project" value="InterPro"/>
</dbReference>
<name>A0AAU7T4T5_9ACTN</name>
<feature type="transmembrane region" description="Helical" evidence="2">
    <location>
        <begin position="682"/>
        <end position="702"/>
    </location>
</feature>
<keyword evidence="2" id="KW-1133">Transmembrane helix</keyword>
<feature type="transmembrane region" description="Helical" evidence="2">
    <location>
        <begin position="546"/>
        <end position="568"/>
    </location>
</feature>
<feature type="region of interest" description="Disordered" evidence="1">
    <location>
        <begin position="411"/>
        <end position="464"/>
    </location>
</feature>
<keyword evidence="2" id="KW-0472">Membrane</keyword>
<proteinExistence type="predicted"/>
<feature type="transmembrane region" description="Helical" evidence="2">
    <location>
        <begin position="478"/>
        <end position="498"/>
    </location>
</feature>
<evidence type="ECO:0000256" key="2">
    <source>
        <dbReference type="SAM" id="Phobius"/>
    </source>
</evidence>
<feature type="compositionally biased region" description="Low complexity" evidence="1">
    <location>
        <begin position="431"/>
        <end position="446"/>
    </location>
</feature>
<protein>
    <submittedName>
        <fullName evidence="4">Caspase family protein</fullName>
    </submittedName>
</protein>
<feature type="transmembrane region" description="Helical" evidence="2">
    <location>
        <begin position="648"/>
        <end position="675"/>
    </location>
</feature>
<dbReference type="PANTHER" id="PTHR22576">
    <property type="entry name" value="MUCOSA ASSOCIATED LYMPHOID TISSUE LYMPHOMA TRANSLOCATION PROTEIN 1/PARACASPASE"/>
    <property type="match status" value="1"/>
</dbReference>
<organism evidence="4">
    <name type="scientific">Kribbella sp. HUAS MG21</name>
    <dbReference type="NCBI Taxonomy" id="3160966"/>
    <lineage>
        <taxon>Bacteria</taxon>
        <taxon>Bacillati</taxon>
        <taxon>Actinomycetota</taxon>
        <taxon>Actinomycetes</taxon>
        <taxon>Propionibacteriales</taxon>
        <taxon>Kribbellaceae</taxon>
        <taxon>Kribbella</taxon>
    </lineage>
</organism>
<evidence type="ECO:0000313" key="4">
    <source>
        <dbReference type="EMBL" id="XBV21825.1"/>
    </source>
</evidence>
<dbReference type="RefSeq" id="WP_350274676.1">
    <property type="nucleotide sequence ID" value="NZ_CP158165.1"/>
</dbReference>